<dbReference type="InterPro" id="IPR050061">
    <property type="entry name" value="MurCDEF_pg_biosynth"/>
</dbReference>
<evidence type="ECO:0000256" key="1">
    <source>
        <dbReference type="ARBA" id="ARBA00004496"/>
    </source>
</evidence>
<dbReference type="AlphaFoldDB" id="A0A1G1L0R7"/>
<feature type="domain" description="Mur ligase central" evidence="17">
    <location>
        <begin position="120"/>
        <end position="300"/>
    </location>
</feature>
<dbReference type="SUPFAM" id="SSF53623">
    <property type="entry name" value="MurD-like peptide ligases, catalytic domain"/>
    <property type="match status" value="1"/>
</dbReference>
<comment type="catalytic activity">
    <reaction evidence="13 14">
        <text>UDP-N-acetyl-alpha-D-muramate + L-alanine + ATP = UDP-N-acetyl-alpha-D-muramoyl-L-alanine + ADP + phosphate + H(+)</text>
        <dbReference type="Rhea" id="RHEA:23372"/>
        <dbReference type="ChEBI" id="CHEBI:15378"/>
        <dbReference type="ChEBI" id="CHEBI:30616"/>
        <dbReference type="ChEBI" id="CHEBI:43474"/>
        <dbReference type="ChEBI" id="CHEBI:57972"/>
        <dbReference type="ChEBI" id="CHEBI:70757"/>
        <dbReference type="ChEBI" id="CHEBI:83898"/>
        <dbReference type="ChEBI" id="CHEBI:456216"/>
        <dbReference type="EC" id="6.3.2.8"/>
    </reaction>
</comment>
<feature type="domain" description="Mur ligase N-terminal catalytic" evidence="15">
    <location>
        <begin position="20"/>
        <end position="114"/>
    </location>
</feature>
<dbReference type="Gene3D" id="3.40.50.720">
    <property type="entry name" value="NAD(P)-binding Rossmann-like Domain"/>
    <property type="match status" value="1"/>
</dbReference>
<dbReference type="GO" id="GO:0051301">
    <property type="term" value="P:cell division"/>
    <property type="evidence" value="ECO:0007669"/>
    <property type="project" value="UniProtKB-KW"/>
</dbReference>
<evidence type="ECO:0000256" key="7">
    <source>
        <dbReference type="ARBA" id="ARBA00022741"/>
    </source>
</evidence>
<dbReference type="InterPro" id="IPR036615">
    <property type="entry name" value="Mur_ligase_C_dom_sf"/>
</dbReference>
<evidence type="ECO:0000256" key="13">
    <source>
        <dbReference type="ARBA" id="ARBA00047833"/>
    </source>
</evidence>
<evidence type="ECO:0000256" key="3">
    <source>
        <dbReference type="ARBA" id="ARBA00012211"/>
    </source>
</evidence>
<evidence type="ECO:0000259" key="15">
    <source>
        <dbReference type="Pfam" id="PF01225"/>
    </source>
</evidence>
<dbReference type="PANTHER" id="PTHR43445:SF3">
    <property type="entry name" value="UDP-N-ACETYLMURAMATE--L-ALANINE LIGASE"/>
    <property type="match status" value="1"/>
</dbReference>
<dbReference type="PANTHER" id="PTHR43445">
    <property type="entry name" value="UDP-N-ACETYLMURAMATE--L-ALANINE LIGASE-RELATED"/>
    <property type="match status" value="1"/>
</dbReference>
<dbReference type="Gene3D" id="3.90.190.20">
    <property type="entry name" value="Mur ligase, C-terminal domain"/>
    <property type="match status" value="1"/>
</dbReference>
<dbReference type="GO" id="GO:0008360">
    <property type="term" value="P:regulation of cell shape"/>
    <property type="evidence" value="ECO:0007669"/>
    <property type="project" value="UniProtKB-KW"/>
</dbReference>
<dbReference type="GO" id="GO:0071555">
    <property type="term" value="P:cell wall organization"/>
    <property type="evidence" value="ECO:0007669"/>
    <property type="project" value="UniProtKB-KW"/>
</dbReference>
<dbReference type="Pfam" id="PF01225">
    <property type="entry name" value="Mur_ligase"/>
    <property type="match status" value="1"/>
</dbReference>
<evidence type="ECO:0000256" key="6">
    <source>
        <dbReference type="ARBA" id="ARBA00022618"/>
    </source>
</evidence>
<evidence type="ECO:0000259" key="17">
    <source>
        <dbReference type="Pfam" id="PF08245"/>
    </source>
</evidence>
<dbReference type="HAMAP" id="MF_00046">
    <property type="entry name" value="MurC"/>
    <property type="match status" value="1"/>
</dbReference>
<keyword evidence="5 14" id="KW-0436">Ligase</keyword>
<dbReference type="GO" id="GO:0005524">
    <property type="term" value="F:ATP binding"/>
    <property type="evidence" value="ECO:0007669"/>
    <property type="project" value="UniProtKB-UniRule"/>
</dbReference>
<comment type="function">
    <text evidence="14">Cell wall formation.</text>
</comment>
<evidence type="ECO:0000256" key="10">
    <source>
        <dbReference type="ARBA" id="ARBA00022984"/>
    </source>
</evidence>
<organism evidence="18 19">
    <name type="scientific">Candidatus Danuiimicrobium aquiferis</name>
    <dbReference type="NCBI Taxonomy" id="1801832"/>
    <lineage>
        <taxon>Bacteria</taxon>
        <taxon>Pseudomonadati</taxon>
        <taxon>Candidatus Omnitrophota</taxon>
        <taxon>Candidatus Danuiimicrobium</taxon>
    </lineage>
</organism>
<dbReference type="InterPro" id="IPR036565">
    <property type="entry name" value="Mur-like_cat_sf"/>
</dbReference>
<keyword evidence="7 14" id="KW-0547">Nucleotide-binding</keyword>
<dbReference type="Pfam" id="PF08245">
    <property type="entry name" value="Mur_ligase_M"/>
    <property type="match status" value="1"/>
</dbReference>
<proteinExistence type="inferred from homology"/>
<accession>A0A1G1L0R7</accession>
<gene>
    <name evidence="14" type="primary">murC</name>
    <name evidence="18" type="ORF">A3G33_05480</name>
</gene>
<evidence type="ECO:0000256" key="14">
    <source>
        <dbReference type="HAMAP-Rule" id="MF_00046"/>
    </source>
</evidence>
<dbReference type="EMBL" id="MHFR01000031">
    <property type="protein sequence ID" value="OGW98725.1"/>
    <property type="molecule type" value="Genomic_DNA"/>
</dbReference>
<feature type="binding site" evidence="14">
    <location>
        <begin position="122"/>
        <end position="128"/>
    </location>
    <ligand>
        <name>ATP</name>
        <dbReference type="ChEBI" id="CHEBI:30616"/>
    </ligand>
</feature>
<keyword evidence="10 14" id="KW-0573">Peptidoglycan synthesis</keyword>
<dbReference type="InterPro" id="IPR000713">
    <property type="entry name" value="Mur_ligase_N"/>
</dbReference>
<name>A0A1G1L0R7_9BACT</name>
<keyword evidence="9 14" id="KW-0133">Cell shape</keyword>
<comment type="subcellular location">
    <subcellularLocation>
        <location evidence="1 14">Cytoplasm</location>
    </subcellularLocation>
</comment>
<dbReference type="GO" id="GO:0008763">
    <property type="term" value="F:UDP-N-acetylmuramate-L-alanine ligase activity"/>
    <property type="evidence" value="ECO:0007669"/>
    <property type="project" value="UniProtKB-UniRule"/>
</dbReference>
<dbReference type="GO" id="GO:0009252">
    <property type="term" value="P:peptidoglycan biosynthetic process"/>
    <property type="evidence" value="ECO:0007669"/>
    <property type="project" value="UniProtKB-UniRule"/>
</dbReference>
<dbReference type="SUPFAM" id="SSF51984">
    <property type="entry name" value="MurCD N-terminal domain"/>
    <property type="match status" value="1"/>
</dbReference>
<evidence type="ECO:0000256" key="8">
    <source>
        <dbReference type="ARBA" id="ARBA00022840"/>
    </source>
</evidence>
<keyword evidence="11 14" id="KW-0131">Cell cycle</keyword>
<comment type="similarity">
    <text evidence="14">Belongs to the MurCDEF family.</text>
</comment>
<dbReference type="UniPathway" id="UPA00219"/>
<evidence type="ECO:0000256" key="12">
    <source>
        <dbReference type="ARBA" id="ARBA00023316"/>
    </source>
</evidence>
<dbReference type="GO" id="GO:0005737">
    <property type="term" value="C:cytoplasm"/>
    <property type="evidence" value="ECO:0007669"/>
    <property type="project" value="UniProtKB-SubCell"/>
</dbReference>
<keyword evidence="4 14" id="KW-0963">Cytoplasm</keyword>
<evidence type="ECO:0000256" key="2">
    <source>
        <dbReference type="ARBA" id="ARBA00004752"/>
    </source>
</evidence>
<dbReference type="Proteomes" id="UP000178187">
    <property type="component" value="Unassembled WGS sequence"/>
</dbReference>
<evidence type="ECO:0000259" key="16">
    <source>
        <dbReference type="Pfam" id="PF02875"/>
    </source>
</evidence>
<evidence type="ECO:0000256" key="11">
    <source>
        <dbReference type="ARBA" id="ARBA00023306"/>
    </source>
</evidence>
<keyword evidence="6 14" id="KW-0132">Cell division</keyword>
<keyword evidence="8 14" id="KW-0067">ATP-binding</keyword>
<dbReference type="NCBIfam" id="TIGR01082">
    <property type="entry name" value="murC"/>
    <property type="match status" value="1"/>
</dbReference>
<evidence type="ECO:0000256" key="4">
    <source>
        <dbReference type="ARBA" id="ARBA00022490"/>
    </source>
</evidence>
<evidence type="ECO:0000313" key="19">
    <source>
        <dbReference type="Proteomes" id="UP000178187"/>
    </source>
</evidence>
<evidence type="ECO:0000256" key="5">
    <source>
        <dbReference type="ARBA" id="ARBA00022598"/>
    </source>
</evidence>
<keyword evidence="12 14" id="KW-0961">Cell wall biogenesis/degradation</keyword>
<evidence type="ECO:0000256" key="9">
    <source>
        <dbReference type="ARBA" id="ARBA00022960"/>
    </source>
</evidence>
<protein>
    <recommendedName>
        <fullName evidence="3 14">UDP-N-acetylmuramate--L-alanine ligase</fullName>
        <ecNumber evidence="3 14">6.3.2.8</ecNumber>
    </recommendedName>
    <alternativeName>
        <fullName evidence="14">UDP-N-acetylmuramoyl-L-alanine synthetase</fullName>
    </alternativeName>
</protein>
<sequence length="470" mass="52315">MSKETNELNELIAAGKHVFLVGIGGIGMSALAQVLQGRGLIVSGADKKENRILNRLRASGIDIKIGHSEDNVNQVDFMIYSSAITPFIPEMKRANALGIPIYHRAEVLAHLMNHAISFAITGTHGKTTSSALASFLMRKAGFNPSCLVGGDILNYGTNVLVGDTHFFVSEVDESDRSQLNYKPDYALITNLEAEHLDVYKDLDDLKKSFVEFVSQVKDTGKIVYCEDDPLLREIISHVHSDTKCFSYGLTRKAHFYAEDVVLDGFNTHYRLFEKGKAIDRVTLNIPGFHNISNSLGVVALLRAFGLEYEKFLKYLPEFSGARRRLEVKLKRDDFMIVDDYAHHPTEVKAGLRALRAMGMKICVIFQPHRFSRTAFLAEEFGHAFDAADRVILTDIYGAGEENPNQVMSDVIYQHVKGVKHPNVNLVPRNEIIDFLMANKIDHGIVVFMGAGDIGEVAEEFAGLCQNAYTV</sequence>
<feature type="domain" description="Mur ligase C-terminal" evidence="16">
    <location>
        <begin position="323"/>
        <end position="451"/>
    </location>
</feature>
<dbReference type="InterPro" id="IPR013221">
    <property type="entry name" value="Mur_ligase_cen"/>
</dbReference>
<reference evidence="18 19" key="1">
    <citation type="journal article" date="2016" name="Nat. Commun.">
        <title>Thousands of microbial genomes shed light on interconnected biogeochemical processes in an aquifer system.</title>
        <authorList>
            <person name="Anantharaman K."/>
            <person name="Brown C.T."/>
            <person name="Hug L.A."/>
            <person name="Sharon I."/>
            <person name="Castelle C.J."/>
            <person name="Probst A.J."/>
            <person name="Thomas B.C."/>
            <person name="Singh A."/>
            <person name="Wilkins M.J."/>
            <person name="Karaoz U."/>
            <person name="Brodie E.L."/>
            <person name="Williams K.H."/>
            <person name="Hubbard S.S."/>
            <person name="Banfield J.F."/>
        </authorList>
    </citation>
    <scope>NUCLEOTIDE SEQUENCE [LARGE SCALE GENOMIC DNA]</scope>
</reference>
<dbReference type="InterPro" id="IPR005758">
    <property type="entry name" value="UDP-N-AcMur_Ala_ligase_MurC"/>
</dbReference>
<dbReference type="Pfam" id="PF02875">
    <property type="entry name" value="Mur_ligase_C"/>
    <property type="match status" value="1"/>
</dbReference>
<dbReference type="InterPro" id="IPR004101">
    <property type="entry name" value="Mur_ligase_C"/>
</dbReference>
<dbReference type="SUPFAM" id="SSF53244">
    <property type="entry name" value="MurD-like peptide ligases, peptide-binding domain"/>
    <property type="match status" value="1"/>
</dbReference>
<evidence type="ECO:0000313" key="18">
    <source>
        <dbReference type="EMBL" id="OGW98725.1"/>
    </source>
</evidence>
<comment type="pathway">
    <text evidence="2 14">Cell wall biogenesis; peptidoglycan biosynthesis.</text>
</comment>
<dbReference type="EC" id="6.3.2.8" evidence="3 14"/>
<comment type="caution">
    <text evidence="18">The sequence shown here is derived from an EMBL/GenBank/DDBJ whole genome shotgun (WGS) entry which is preliminary data.</text>
</comment>
<dbReference type="Gene3D" id="3.40.1190.10">
    <property type="entry name" value="Mur-like, catalytic domain"/>
    <property type="match status" value="1"/>
</dbReference>